<proteinExistence type="inferred from homology"/>
<comment type="subcellular location">
    <subcellularLocation>
        <location evidence="8">Cell membrane</location>
        <topology evidence="8">Single-pass membrane protein</topology>
    </subcellularLocation>
    <text evidence="8">Colocalized with FtsZ to the nascent septal site.</text>
</comment>
<keyword evidence="2 8" id="KW-0812">Transmembrane</keyword>
<evidence type="ECO:0000256" key="4">
    <source>
        <dbReference type="ARBA" id="ARBA00023054"/>
    </source>
</evidence>
<reference evidence="9 10" key="1">
    <citation type="submission" date="2023-07" db="EMBL/GenBank/DDBJ databases">
        <title>Genomic Encyclopedia of Type Strains, Phase IV (KMG-IV): sequencing the most valuable type-strain genomes for metagenomic binning, comparative biology and taxonomic classification.</title>
        <authorList>
            <person name="Goeker M."/>
        </authorList>
    </citation>
    <scope>NUCLEOTIDE SEQUENCE [LARGE SCALE GENOMIC DNA]</scope>
    <source>
        <strain evidence="9 10">DSM 9768</strain>
    </source>
</reference>
<evidence type="ECO:0000313" key="9">
    <source>
        <dbReference type="EMBL" id="MDQ0255013.1"/>
    </source>
</evidence>
<feature type="topological domain" description="Cytoplasmic" evidence="8">
    <location>
        <begin position="22"/>
        <end position="565"/>
    </location>
</feature>
<keyword evidence="4 8" id="KW-0175">Coiled coil</keyword>
<keyword evidence="10" id="KW-1185">Reference proteome</keyword>
<evidence type="ECO:0000256" key="7">
    <source>
        <dbReference type="ARBA" id="ARBA00023306"/>
    </source>
</evidence>
<keyword evidence="3 8" id="KW-1133">Transmembrane helix</keyword>
<dbReference type="Proteomes" id="UP001230005">
    <property type="component" value="Unassembled WGS sequence"/>
</dbReference>
<accession>A0ABT9ZUT9</accession>
<evidence type="ECO:0000256" key="1">
    <source>
        <dbReference type="ARBA" id="ARBA00022618"/>
    </source>
</evidence>
<dbReference type="EMBL" id="JAUSUG010000008">
    <property type="protein sequence ID" value="MDQ0255013.1"/>
    <property type="molecule type" value="Genomic_DNA"/>
</dbReference>
<evidence type="ECO:0000256" key="6">
    <source>
        <dbReference type="ARBA" id="ARBA00023210"/>
    </source>
</evidence>
<comment type="similarity">
    <text evidence="8">Belongs to the EzrA family.</text>
</comment>
<dbReference type="InterPro" id="IPR010379">
    <property type="entry name" value="EzrA"/>
</dbReference>
<dbReference type="Gene3D" id="1.20.120.330">
    <property type="entry name" value="Nucleotidyltransferases domain 2"/>
    <property type="match status" value="1"/>
</dbReference>
<dbReference type="NCBIfam" id="NF003413">
    <property type="entry name" value="PRK04778.1-7"/>
    <property type="match status" value="1"/>
</dbReference>
<organism evidence="9 10">
    <name type="scientific">Evansella vedderi</name>
    <dbReference type="NCBI Taxonomy" id="38282"/>
    <lineage>
        <taxon>Bacteria</taxon>
        <taxon>Bacillati</taxon>
        <taxon>Bacillota</taxon>
        <taxon>Bacilli</taxon>
        <taxon>Bacillales</taxon>
        <taxon>Bacillaceae</taxon>
        <taxon>Evansella</taxon>
    </lineage>
</organism>
<keyword evidence="1 8" id="KW-0132">Cell division</keyword>
<dbReference type="RefSeq" id="WP_307325782.1">
    <property type="nucleotide sequence ID" value="NZ_JAUSUG010000008.1"/>
</dbReference>
<evidence type="ECO:0000256" key="8">
    <source>
        <dbReference type="HAMAP-Rule" id="MF_00728"/>
    </source>
</evidence>
<feature type="topological domain" description="Extracellular" evidence="8">
    <location>
        <begin position="1"/>
        <end position="2"/>
    </location>
</feature>
<keyword evidence="8" id="KW-1003">Cell membrane</keyword>
<gene>
    <name evidence="8" type="primary">ezrA</name>
    <name evidence="9" type="ORF">J2S74_002395</name>
</gene>
<keyword evidence="6 8" id="KW-0717">Septation</keyword>
<comment type="function">
    <text evidence="8">Negative regulator of FtsZ ring formation; modulates the frequency and position of FtsZ ring formation. Inhibits FtsZ ring formation at polar sites. Interacts either with FtsZ or with one of its binding partners to promote depolymerization.</text>
</comment>
<feature type="coiled-coil region" evidence="8">
    <location>
        <begin position="376"/>
        <end position="424"/>
    </location>
</feature>
<dbReference type="Pfam" id="PF06160">
    <property type="entry name" value="EzrA"/>
    <property type="match status" value="1"/>
</dbReference>
<evidence type="ECO:0000256" key="5">
    <source>
        <dbReference type="ARBA" id="ARBA00023136"/>
    </source>
</evidence>
<dbReference type="HAMAP" id="MF_00728">
    <property type="entry name" value="EzrA"/>
    <property type="match status" value="1"/>
</dbReference>
<sequence>MFIVYGLIVLVIVIVIYGAWSRRSIYKEVDKLESKKIQLMNEPVTEELSKIKGLKMSGETEERFEEWRSAWDEIVTVQLPNIEEKLFDIEELANKYRFNKAKRVARFVDDELKKIKDHLHEMVAEVDQLVQSEEQNRQDIHSVKDLFQETKKKLWAQKGTLGNTGTSIERRLKSAQEKFHSFDEETEKGNYLQAREILFHLQEELKYLNEMMEKTPQYLVLIDKELPKQIEDLNKGLLEMEQNGYNLEHFSFKWQTAEMKRRLLAILPLVENLKLNEAVEPIEFIQKEIDDIYEKLEQEVISRQQVEKELPHLQGRMEILPNEYQELRVDTEMVKMSYRISEEEDRKQLKLDKGLKDLTNQYAVILDTVQEQKQSYTALREVLQDFQGKLRQVEKEMEEARERLNHLRRDERTAEETLLQLKEKLLFGHKKLKKSNLPGVPEALLLELDEAERALYLASEKLNELPLAIEEVMIKVDEAKEHVEQCIEKLLKVIEEASLAERVIQYGNRYRRQNDQLNIQLLQAEDYFRHYEYEEALEKALMAIEPIDPDVLEKVSNYQSPQTTS</sequence>
<protein>
    <recommendedName>
        <fullName evidence="8">Septation ring formation regulator EzrA</fullName>
    </recommendedName>
</protein>
<name>A0ABT9ZUT9_9BACI</name>
<evidence type="ECO:0000256" key="2">
    <source>
        <dbReference type="ARBA" id="ARBA00022692"/>
    </source>
</evidence>
<feature type="coiled-coil region" evidence="8">
    <location>
        <begin position="469"/>
        <end position="496"/>
    </location>
</feature>
<keyword evidence="5 8" id="KW-0472">Membrane</keyword>
<evidence type="ECO:0000256" key="3">
    <source>
        <dbReference type="ARBA" id="ARBA00022989"/>
    </source>
</evidence>
<keyword evidence="7 8" id="KW-0131">Cell cycle</keyword>
<comment type="caution">
    <text evidence="9">The sequence shown here is derived from an EMBL/GenBank/DDBJ whole genome shotgun (WGS) entry which is preliminary data.</text>
</comment>
<evidence type="ECO:0000313" key="10">
    <source>
        <dbReference type="Proteomes" id="UP001230005"/>
    </source>
</evidence>